<dbReference type="InterPro" id="IPR011342">
    <property type="entry name" value="Shikimate_DH"/>
</dbReference>
<feature type="binding site" evidence="6">
    <location>
        <position position="76"/>
    </location>
    <ligand>
        <name>NADP(+)</name>
        <dbReference type="ChEBI" id="CHEBI:58349"/>
    </ligand>
</feature>
<dbReference type="InterPro" id="IPR036291">
    <property type="entry name" value="NAD(P)-bd_dom_sf"/>
</dbReference>
<dbReference type="GO" id="GO:0050661">
    <property type="term" value="F:NADP binding"/>
    <property type="evidence" value="ECO:0007669"/>
    <property type="project" value="InterPro"/>
</dbReference>
<evidence type="ECO:0000256" key="4">
    <source>
        <dbReference type="ARBA" id="ARBA00023002"/>
    </source>
</evidence>
<dbReference type="GO" id="GO:0019632">
    <property type="term" value="P:shikimate metabolic process"/>
    <property type="evidence" value="ECO:0007669"/>
    <property type="project" value="InterPro"/>
</dbReference>
<keyword evidence="3 6" id="KW-0521">NADP</keyword>
<feature type="binding site" evidence="6">
    <location>
        <position position="61"/>
    </location>
    <ligand>
        <name>shikimate</name>
        <dbReference type="ChEBI" id="CHEBI:36208"/>
    </ligand>
</feature>
<dbReference type="KEGG" id="hwc:Hqrw_1274"/>
<evidence type="ECO:0000256" key="5">
    <source>
        <dbReference type="ARBA" id="ARBA00023141"/>
    </source>
</evidence>
<feature type="active site" description="Proton acceptor" evidence="6">
    <location>
        <position position="65"/>
    </location>
</feature>
<dbReference type="NCBIfam" id="NF001319">
    <property type="entry name" value="PRK00258.3-3"/>
    <property type="match status" value="1"/>
</dbReference>
<comment type="catalytic activity">
    <reaction evidence="6">
        <text>shikimate + NADP(+) = 3-dehydroshikimate + NADPH + H(+)</text>
        <dbReference type="Rhea" id="RHEA:17737"/>
        <dbReference type="ChEBI" id="CHEBI:15378"/>
        <dbReference type="ChEBI" id="CHEBI:16630"/>
        <dbReference type="ChEBI" id="CHEBI:36208"/>
        <dbReference type="ChEBI" id="CHEBI:57783"/>
        <dbReference type="ChEBI" id="CHEBI:58349"/>
        <dbReference type="EC" id="1.1.1.25"/>
    </reaction>
</comment>
<feature type="binding site" evidence="6">
    <location>
        <position position="243"/>
    </location>
    <ligand>
        <name>shikimate</name>
        <dbReference type="ChEBI" id="CHEBI:36208"/>
    </ligand>
</feature>
<comment type="pathway">
    <text evidence="6">Metabolic intermediate biosynthesis; chorismate biosynthesis; chorismate from D-erythrose 4-phosphate and phosphoenolpyruvate: step 4/7.</text>
</comment>
<dbReference type="GO" id="GO:0009073">
    <property type="term" value="P:aromatic amino acid family biosynthetic process"/>
    <property type="evidence" value="ECO:0007669"/>
    <property type="project" value="UniProtKB-KW"/>
</dbReference>
<dbReference type="GO" id="GO:0008652">
    <property type="term" value="P:amino acid biosynthetic process"/>
    <property type="evidence" value="ECO:0007669"/>
    <property type="project" value="UniProtKB-KW"/>
</dbReference>
<feature type="binding site" evidence="6">
    <location>
        <position position="236"/>
    </location>
    <ligand>
        <name>NADP(+)</name>
        <dbReference type="ChEBI" id="CHEBI:58349"/>
    </ligand>
</feature>
<dbReference type="NCBIfam" id="TIGR00507">
    <property type="entry name" value="aroE"/>
    <property type="match status" value="1"/>
</dbReference>
<evidence type="ECO:0000259" key="7">
    <source>
        <dbReference type="Pfam" id="PF01488"/>
    </source>
</evidence>
<reference evidence="10 11" key="1">
    <citation type="journal article" date="2011" name="PLoS ONE">
        <title>Haloquadratum walsbyi: limited diversity in a global pond.</title>
        <authorList>
            <person name="Dyall-Smith M."/>
            <person name="Pfeiffer F."/>
            <person name="Klee K."/>
            <person name="Palm P."/>
            <person name="Gross K."/>
            <person name="Schuster S.C."/>
            <person name="Rampp M."/>
            <person name="Oesterhelt D."/>
        </authorList>
    </citation>
    <scope>NUCLEOTIDE SEQUENCE [LARGE SCALE GENOMIC DNA]</scope>
    <source>
        <strain evidence="11">DSM 16854 / JCM 12705 / C23</strain>
    </source>
</reference>
<feature type="domain" description="Shikimate dehydrogenase substrate binding N-terminal" evidence="8">
    <location>
        <begin position="6"/>
        <end position="87"/>
    </location>
</feature>
<dbReference type="FunFam" id="3.40.50.720:FF:000086">
    <property type="entry name" value="Quinate/shikimate dehydrogenase"/>
    <property type="match status" value="1"/>
</dbReference>
<evidence type="ECO:0000256" key="6">
    <source>
        <dbReference type="HAMAP-Rule" id="MF_00222"/>
    </source>
</evidence>
<evidence type="ECO:0000256" key="2">
    <source>
        <dbReference type="ARBA" id="ARBA00022605"/>
    </source>
</evidence>
<dbReference type="Pfam" id="PF08501">
    <property type="entry name" value="Shikimate_dh_N"/>
    <property type="match status" value="1"/>
</dbReference>
<accession>G0LHJ7</accession>
<dbReference type="RefSeq" id="WP_014555146.1">
    <property type="nucleotide sequence ID" value="NC_017459.1"/>
</dbReference>
<dbReference type="GeneID" id="12445903"/>
<dbReference type="Gene3D" id="3.40.50.720">
    <property type="entry name" value="NAD(P)-binding Rossmann-like Domain"/>
    <property type="match status" value="1"/>
</dbReference>
<feature type="binding site" evidence="6">
    <location>
        <position position="101"/>
    </location>
    <ligand>
        <name>shikimate</name>
        <dbReference type="ChEBI" id="CHEBI:36208"/>
    </ligand>
</feature>
<dbReference type="InterPro" id="IPR013708">
    <property type="entry name" value="Shikimate_DH-bd_N"/>
</dbReference>
<evidence type="ECO:0000313" key="11">
    <source>
        <dbReference type="Proteomes" id="UP000007954"/>
    </source>
</evidence>
<gene>
    <name evidence="6 10" type="primary">aroE</name>
    <name evidence="10" type="ordered locus">Hqrw_1274</name>
</gene>
<name>G0LHJ7_HALWC</name>
<comment type="similarity">
    <text evidence="6">Belongs to the shikimate dehydrogenase family.</text>
</comment>
<dbReference type="EMBL" id="FR746099">
    <property type="protein sequence ID" value="CCC39235.1"/>
    <property type="molecule type" value="Genomic_DNA"/>
</dbReference>
<dbReference type="HAMAP" id="MF_00222">
    <property type="entry name" value="Shikimate_DH_AroE"/>
    <property type="match status" value="1"/>
</dbReference>
<dbReference type="Gene3D" id="3.40.50.10860">
    <property type="entry name" value="Leucine Dehydrogenase, chain A, domain 1"/>
    <property type="match status" value="1"/>
</dbReference>
<dbReference type="Pfam" id="PF01488">
    <property type="entry name" value="Shikimate_DH"/>
    <property type="match status" value="1"/>
</dbReference>
<dbReference type="EC" id="1.1.1.25" evidence="1 6"/>
<feature type="binding site" evidence="6">
    <location>
        <position position="85"/>
    </location>
    <ligand>
        <name>shikimate</name>
        <dbReference type="ChEBI" id="CHEBI:36208"/>
    </ligand>
</feature>
<comment type="subunit">
    <text evidence="6">Homodimer.</text>
</comment>
<protein>
    <recommendedName>
        <fullName evidence="1 6">Shikimate dehydrogenase (NADP(+))</fullName>
        <shortName evidence="6">SDH</shortName>
        <ecNumber evidence="1 6">1.1.1.25</ecNumber>
    </recommendedName>
</protein>
<dbReference type="SUPFAM" id="SSF51735">
    <property type="entry name" value="NAD(P)-binding Rossmann-fold domains"/>
    <property type="match status" value="1"/>
</dbReference>
<dbReference type="SUPFAM" id="SSF53223">
    <property type="entry name" value="Aminoacid dehydrogenase-like, N-terminal domain"/>
    <property type="match status" value="1"/>
</dbReference>
<feature type="binding site" evidence="6">
    <location>
        <begin position="14"/>
        <end position="16"/>
    </location>
    <ligand>
        <name>shikimate</name>
        <dbReference type="ChEBI" id="CHEBI:36208"/>
    </ligand>
</feature>
<comment type="function">
    <text evidence="6">Involved in the biosynthesis of the chorismate, which leads to the biosynthesis of aromatic amino acids. Catalyzes the reversible NADPH linked reduction of 3-dehydroshikimate (DHSA) to yield shikimate (SA).</text>
</comment>
<dbReference type="InterPro" id="IPR041121">
    <property type="entry name" value="SDH_C"/>
</dbReference>
<feature type="domain" description="Quinate/shikimate 5-dehydrogenase/glutamyl-tRNA reductase" evidence="7">
    <location>
        <begin position="115"/>
        <end position="187"/>
    </location>
</feature>
<keyword evidence="5 6" id="KW-0057">Aromatic amino acid biosynthesis</keyword>
<dbReference type="PANTHER" id="PTHR21089">
    <property type="entry name" value="SHIKIMATE DEHYDROGENASE"/>
    <property type="match status" value="1"/>
</dbReference>
<dbReference type="AlphaFoldDB" id="G0LHJ7"/>
<dbReference type="GO" id="GO:0004764">
    <property type="term" value="F:shikimate 3-dehydrogenase (NADP+) activity"/>
    <property type="evidence" value="ECO:0007669"/>
    <property type="project" value="UniProtKB-UniRule"/>
</dbReference>
<dbReference type="PANTHER" id="PTHR21089:SF1">
    <property type="entry name" value="BIFUNCTIONAL 3-DEHYDROQUINATE DEHYDRATASE_SHIKIMATE DEHYDROGENASE, CHLOROPLASTIC"/>
    <property type="match status" value="1"/>
</dbReference>
<keyword evidence="2 6" id="KW-0028">Amino-acid biosynthesis</keyword>
<organism evidence="10 11">
    <name type="scientific">Haloquadratum walsbyi (strain DSM 16854 / JCM 12705 / C23)</name>
    <dbReference type="NCBI Taxonomy" id="768065"/>
    <lineage>
        <taxon>Archaea</taxon>
        <taxon>Methanobacteriati</taxon>
        <taxon>Methanobacteriota</taxon>
        <taxon>Stenosarchaea group</taxon>
        <taxon>Halobacteria</taxon>
        <taxon>Halobacteriales</taxon>
        <taxon>Haloferacaceae</taxon>
        <taxon>Haloquadratum</taxon>
    </lineage>
</organism>
<dbReference type="Proteomes" id="UP000007954">
    <property type="component" value="Chromosome"/>
</dbReference>
<dbReference type="Pfam" id="PF18317">
    <property type="entry name" value="SDH_C"/>
    <property type="match status" value="1"/>
</dbReference>
<dbReference type="OrthoDB" id="8744at2157"/>
<dbReference type="CDD" id="cd01065">
    <property type="entry name" value="NAD_bind_Shikimate_DH"/>
    <property type="match status" value="1"/>
</dbReference>
<proteinExistence type="inferred from homology"/>
<feature type="binding site" evidence="6">
    <location>
        <begin position="125"/>
        <end position="129"/>
    </location>
    <ligand>
        <name>NADP(+)</name>
        <dbReference type="ChEBI" id="CHEBI:58349"/>
    </ligand>
</feature>
<dbReference type="UniPathway" id="UPA00053">
    <property type="reaction ID" value="UER00087"/>
</dbReference>
<feature type="binding site" evidence="6">
    <location>
        <position position="213"/>
    </location>
    <ligand>
        <name>NADP(+)</name>
        <dbReference type="ChEBI" id="CHEBI:58349"/>
    </ligand>
</feature>
<feature type="binding site" evidence="6">
    <location>
        <begin position="148"/>
        <end position="153"/>
    </location>
    <ligand>
        <name>NADP(+)</name>
        <dbReference type="ChEBI" id="CHEBI:58349"/>
    </ligand>
</feature>
<dbReference type="InterPro" id="IPR046346">
    <property type="entry name" value="Aminoacid_DH-like_N_sf"/>
</dbReference>
<sequence length="272" mass="28884">MDIYGLIGNPVEHSLSPPMHEAAYDARGIDARYVTFEPTKDTLETAINGANALDIAGINVTIPFKQDVLNHIIPDDIAREVGAVNTIKFHDGETPRGYNTDVAGVKRAFQHHNISIDGYDAVVVGAGGAGRAAAFALADAGAHVHIANRTVERAETIATDIGGQATAGGLDTRDEISDADILLNATSVGMDPDSDQTPVPQSYLHDGLVVLDAVYTPIETRLLREATAAGATTIDGAWMLLYQGVVAFEIWTEQDAPIQQMNAALRAELEDA</sequence>
<evidence type="ECO:0000256" key="3">
    <source>
        <dbReference type="ARBA" id="ARBA00022857"/>
    </source>
</evidence>
<dbReference type="InterPro" id="IPR006151">
    <property type="entry name" value="Shikm_DH/Glu-tRNA_Rdtase"/>
</dbReference>
<dbReference type="InterPro" id="IPR022893">
    <property type="entry name" value="Shikimate_DH_fam"/>
</dbReference>
<feature type="domain" description="SDH C-terminal" evidence="9">
    <location>
        <begin position="236"/>
        <end position="266"/>
    </location>
</feature>
<feature type="binding site" evidence="6">
    <location>
        <position position="215"/>
    </location>
    <ligand>
        <name>shikimate</name>
        <dbReference type="ChEBI" id="CHEBI:36208"/>
    </ligand>
</feature>
<dbReference type="GO" id="GO:0009423">
    <property type="term" value="P:chorismate biosynthetic process"/>
    <property type="evidence" value="ECO:0007669"/>
    <property type="project" value="UniProtKB-UniRule"/>
</dbReference>
<evidence type="ECO:0000313" key="10">
    <source>
        <dbReference type="EMBL" id="CCC39235.1"/>
    </source>
</evidence>
<evidence type="ECO:0000256" key="1">
    <source>
        <dbReference type="ARBA" id="ARBA00012962"/>
    </source>
</evidence>
<evidence type="ECO:0000259" key="8">
    <source>
        <dbReference type="Pfam" id="PF08501"/>
    </source>
</evidence>
<dbReference type="HOGENOM" id="CLU_044063_0_1_2"/>
<keyword evidence="4 6" id="KW-0560">Oxidoreductase</keyword>
<evidence type="ECO:0000259" key="9">
    <source>
        <dbReference type="Pfam" id="PF18317"/>
    </source>
</evidence>